<evidence type="ECO:0000256" key="4">
    <source>
        <dbReference type="ARBA" id="ARBA00023015"/>
    </source>
</evidence>
<feature type="region of interest" description="Disordered" evidence="10">
    <location>
        <begin position="110"/>
        <end position="140"/>
    </location>
</feature>
<evidence type="ECO:0000256" key="6">
    <source>
        <dbReference type="ARBA" id="ARBA00023163"/>
    </source>
</evidence>
<dbReference type="PANTHER" id="PTHR31992:SF313">
    <property type="entry name" value="DOF ZINC FINGER PROTEIN DOF5.7"/>
    <property type="match status" value="1"/>
</dbReference>
<name>A0A4S4EKR0_CAMSN</name>
<evidence type="ECO:0000313" key="13">
    <source>
        <dbReference type="Proteomes" id="UP000306102"/>
    </source>
</evidence>
<evidence type="ECO:0000259" key="11">
    <source>
        <dbReference type="PROSITE" id="PS50884"/>
    </source>
</evidence>
<dbReference type="GO" id="GO:0005634">
    <property type="term" value="C:nucleus"/>
    <property type="evidence" value="ECO:0007669"/>
    <property type="project" value="UniProtKB-SubCell"/>
</dbReference>
<evidence type="ECO:0000256" key="10">
    <source>
        <dbReference type="SAM" id="MobiDB-lite"/>
    </source>
</evidence>
<dbReference type="PROSITE" id="PS01361">
    <property type="entry name" value="ZF_DOF_1"/>
    <property type="match status" value="1"/>
</dbReference>
<dbReference type="Pfam" id="PF02701">
    <property type="entry name" value="Zn_ribbon_Dof"/>
    <property type="match status" value="1"/>
</dbReference>
<keyword evidence="4 9" id="KW-0805">Transcription regulation</keyword>
<evidence type="ECO:0000256" key="1">
    <source>
        <dbReference type="ARBA" id="ARBA00022723"/>
    </source>
</evidence>
<accession>A0A4S4EKR0</accession>
<dbReference type="AlphaFoldDB" id="A0A4S4EKR0"/>
<keyword evidence="6 9" id="KW-0804">Transcription</keyword>
<evidence type="ECO:0000256" key="2">
    <source>
        <dbReference type="ARBA" id="ARBA00022771"/>
    </source>
</evidence>
<dbReference type="PROSITE" id="PS50884">
    <property type="entry name" value="ZF_DOF_2"/>
    <property type="match status" value="1"/>
</dbReference>
<gene>
    <name evidence="12" type="ORF">TEA_011153</name>
</gene>
<organism evidence="12 13">
    <name type="scientific">Camellia sinensis var. sinensis</name>
    <name type="common">China tea</name>
    <dbReference type="NCBI Taxonomy" id="542762"/>
    <lineage>
        <taxon>Eukaryota</taxon>
        <taxon>Viridiplantae</taxon>
        <taxon>Streptophyta</taxon>
        <taxon>Embryophyta</taxon>
        <taxon>Tracheophyta</taxon>
        <taxon>Spermatophyta</taxon>
        <taxon>Magnoliopsida</taxon>
        <taxon>eudicotyledons</taxon>
        <taxon>Gunneridae</taxon>
        <taxon>Pentapetalae</taxon>
        <taxon>asterids</taxon>
        <taxon>Ericales</taxon>
        <taxon>Theaceae</taxon>
        <taxon>Camellia</taxon>
    </lineage>
</organism>
<feature type="domain" description="Dof-type" evidence="11">
    <location>
        <begin position="138"/>
        <end position="192"/>
    </location>
</feature>
<dbReference type="GO" id="GO:0003677">
    <property type="term" value="F:DNA binding"/>
    <property type="evidence" value="ECO:0007669"/>
    <property type="project" value="UniProtKB-UniRule"/>
</dbReference>
<dbReference type="InterPro" id="IPR003851">
    <property type="entry name" value="Znf_Dof"/>
</dbReference>
<sequence length="487" mass="53512">MYLMQQICTFSSFGLVWTSDSTQSSGQGHYFDTDRGAVVPFFGGGPDLVSGLEQANVLGFELGLVDHAYKSGRVLKQMTQVQTQDPELDSDPGPINQQCKQSCMMSAENISAKQTSKDESQSSSSRKTTSMRPPEQALKCPRCDSPNTKFCYYNNYSLTQPRHFCKTCRRYWTKGGALRNVPIGGGCRKSKKIKSSSRLSGDSKDSGGSSDIGGLKFFHGLSPPAMDFQLGCAAACFGMDTLGNSNPLMGMGLNFPLSSVLKQGESGGFGMGVQELGSMNVHSNIASSIESLSSINQDLHWKLQQQRLAMLFGGENQKESSVSSVPLEIENQTQKPQPIMFQNLEISKPEVCAVGNNSRKDSATEWFFDSSYAPVNPIPINSTTYNGNETTSNWNGIQAWTDLNQYSALPYGKVAALVERLLLWWNGAKVRKSNKVLWRSIPLATLRSIWKLRNECKFNNSNPCLDEVIGLVKTRVALWAKTSPKLA</sequence>
<keyword evidence="7 8" id="KW-0539">Nucleus</keyword>
<keyword evidence="3 9" id="KW-0862">Zinc</keyword>
<dbReference type="InterPro" id="IPR045174">
    <property type="entry name" value="Dof"/>
</dbReference>
<keyword evidence="1 9" id="KW-0479">Metal-binding</keyword>
<evidence type="ECO:0000313" key="12">
    <source>
        <dbReference type="EMBL" id="THG17181.1"/>
    </source>
</evidence>
<feature type="compositionally biased region" description="Low complexity" evidence="10">
    <location>
        <begin position="196"/>
        <end position="209"/>
    </location>
</feature>
<keyword evidence="5 8" id="KW-0238">DNA-binding</keyword>
<comment type="function">
    <text evidence="9">Transcription factor that binds specifically to a 5'-AA[AG]G-3' consensus core sequence.</text>
</comment>
<comment type="caution">
    <text evidence="12">The sequence shown here is derived from an EMBL/GenBank/DDBJ whole genome shotgun (WGS) entry which is preliminary data.</text>
</comment>
<evidence type="ECO:0000256" key="5">
    <source>
        <dbReference type="ARBA" id="ARBA00023125"/>
    </source>
</evidence>
<evidence type="ECO:0000256" key="3">
    <source>
        <dbReference type="ARBA" id="ARBA00022833"/>
    </source>
</evidence>
<keyword evidence="13" id="KW-1185">Reference proteome</keyword>
<keyword evidence="2 8" id="KW-0863">Zinc-finger</keyword>
<dbReference type="PANTHER" id="PTHR31992">
    <property type="entry name" value="DOF ZINC FINGER PROTEIN DOF1.4-RELATED"/>
    <property type="match status" value="1"/>
</dbReference>
<feature type="region of interest" description="Disordered" evidence="10">
    <location>
        <begin position="188"/>
        <end position="209"/>
    </location>
</feature>
<reference evidence="12 13" key="1">
    <citation type="journal article" date="2018" name="Proc. Natl. Acad. Sci. U.S.A.">
        <title>Draft genome sequence of Camellia sinensis var. sinensis provides insights into the evolution of the tea genome and tea quality.</title>
        <authorList>
            <person name="Wei C."/>
            <person name="Yang H."/>
            <person name="Wang S."/>
            <person name="Zhao J."/>
            <person name="Liu C."/>
            <person name="Gao L."/>
            <person name="Xia E."/>
            <person name="Lu Y."/>
            <person name="Tai Y."/>
            <person name="She G."/>
            <person name="Sun J."/>
            <person name="Cao H."/>
            <person name="Tong W."/>
            <person name="Gao Q."/>
            <person name="Li Y."/>
            <person name="Deng W."/>
            <person name="Jiang X."/>
            <person name="Wang W."/>
            <person name="Chen Q."/>
            <person name="Zhang S."/>
            <person name="Li H."/>
            <person name="Wu J."/>
            <person name="Wang P."/>
            <person name="Li P."/>
            <person name="Shi C."/>
            <person name="Zheng F."/>
            <person name="Jian J."/>
            <person name="Huang B."/>
            <person name="Shan D."/>
            <person name="Shi M."/>
            <person name="Fang C."/>
            <person name="Yue Y."/>
            <person name="Li F."/>
            <person name="Li D."/>
            <person name="Wei S."/>
            <person name="Han B."/>
            <person name="Jiang C."/>
            <person name="Yin Y."/>
            <person name="Xia T."/>
            <person name="Zhang Z."/>
            <person name="Bennetzen J.L."/>
            <person name="Zhao S."/>
            <person name="Wan X."/>
        </authorList>
    </citation>
    <scope>NUCLEOTIDE SEQUENCE [LARGE SCALE GENOMIC DNA]</scope>
    <source>
        <strain evidence="13">cv. Shuchazao</strain>
        <tissue evidence="12">Leaf</tissue>
    </source>
</reference>
<dbReference type="Proteomes" id="UP000306102">
    <property type="component" value="Unassembled WGS sequence"/>
</dbReference>
<evidence type="ECO:0000256" key="9">
    <source>
        <dbReference type="RuleBase" id="RU369094"/>
    </source>
</evidence>
<comment type="subcellular location">
    <subcellularLocation>
        <location evidence="8 9">Nucleus</location>
    </subcellularLocation>
</comment>
<protein>
    <recommendedName>
        <fullName evidence="9">Dof zinc finger protein</fullName>
    </recommendedName>
</protein>
<feature type="compositionally biased region" description="Low complexity" evidence="10">
    <location>
        <begin position="121"/>
        <end position="130"/>
    </location>
</feature>
<evidence type="ECO:0000256" key="7">
    <source>
        <dbReference type="ARBA" id="ARBA00023242"/>
    </source>
</evidence>
<dbReference type="GO" id="GO:0003700">
    <property type="term" value="F:DNA-binding transcription factor activity"/>
    <property type="evidence" value="ECO:0007669"/>
    <property type="project" value="UniProtKB-UniRule"/>
</dbReference>
<proteinExistence type="predicted"/>
<evidence type="ECO:0000256" key="8">
    <source>
        <dbReference type="PROSITE-ProRule" id="PRU00071"/>
    </source>
</evidence>
<dbReference type="GO" id="GO:0008270">
    <property type="term" value="F:zinc ion binding"/>
    <property type="evidence" value="ECO:0007669"/>
    <property type="project" value="UniProtKB-KW"/>
</dbReference>
<dbReference type="EMBL" id="SDRB02003664">
    <property type="protein sequence ID" value="THG17181.1"/>
    <property type="molecule type" value="Genomic_DNA"/>
</dbReference>